<name>A0A4Q9FVQ4_9FLAO</name>
<dbReference type="OrthoDB" id="1189385at2"/>
<keyword evidence="1" id="KW-1133">Transmembrane helix</keyword>
<evidence type="ECO:0000313" key="3">
    <source>
        <dbReference type="Proteomes" id="UP000292372"/>
    </source>
</evidence>
<dbReference type="Proteomes" id="UP000292372">
    <property type="component" value="Unassembled WGS sequence"/>
</dbReference>
<keyword evidence="3" id="KW-1185">Reference proteome</keyword>
<feature type="transmembrane region" description="Helical" evidence="1">
    <location>
        <begin position="64"/>
        <end position="87"/>
    </location>
</feature>
<evidence type="ECO:0000256" key="1">
    <source>
        <dbReference type="SAM" id="Phobius"/>
    </source>
</evidence>
<evidence type="ECO:0000313" key="2">
    <source>
        <dbReference type="EMBL" id="TBN18705.1"/>
    </source>
</evidence>
<gene>
    <name evidence="2" type="ORF">EYD46_01165</name>
</gene>
<feature type="transmembrane region" description="Helical" evidence="1">
    <location>
        <begin position="7"/>
        <end position="25"/>
    </location>
</feature>
<reference evidence="2 3" key="1">
    <citation type="journal article" date="2015" name="Int. J. Syst. Evol. Microbiol.">
        <title>Hyunsoonleella pacifica sp. nov., isolated from seawater of South Pacific Gyre.</title>
        <authorList>
            <person name="Gao X."/>
            <person name="Zhang Z."/>
            <person name="Dai X."/>
            <person name="Zhang X.H."/>
        </authorList>
    </citation>
    <scope>NUCLEOTIDE SEQUENCE [LARGE SCALE GENOMIC DNA]</scope>
    <source>
        <strain evidence="2 3">SW033</strain>
    </source>
</reference>
<dbReference type="Pfam" id="PF10604">
    <property type="entry name" value="Polyketide_cyc2"/>
    <property type="match status" value="1"/>
</dbReference>
<keyword evidence="1" id="KW-0812">Transmembrane</keyword>
<dbReference type="Gene3D" id="3.30.530.20">
    <property type="match status" value="1"/>
</dbReference>
<dbReference type="EMBL" id="SIRS01000001">
    <property type="protein sequence ID" value="TBN18705.1"/>
    <property type="molecule type" value="Genomic_DNA"/>
</dbReference>
<sequence length="275" mass="31352">MNTLQKYLTANAAFSSLNGLLAIAFKQKLETIFDVEPSNFFMVLGVLLLYFAITLTVEIKKQRALAVLWIIIQDMLWVIGSVILLVWNPFDISTTGNLIIGIVAFIVLQLGIGQAKGLARIDEGSKKGLKQFRFKRKVKGSKAKVWQIISDVANYHEVAPNIDESAIISGEKKGLVRSCTHGNDSWTETCSLWEEEKQYAFVVNTNAPDYPYPLKSLKGTWIVNEISNNRNEIIMIFDFEYRKPIQNILVHPLMKYKFTKVCKKLLDNWQNMIEN</sequence>
<proteinExistence type="predicted"/>
<feature type="transmembrane region" description="Helical" evidence="1">
    <location>
        <begin position="37"/>
        <end position="57"/>
    </location>
</feature>
<feature type="transmembrane region" description="Helical" evidence="1">
    <location>
        <begin position="99"/>
        <end position="119"/>
    </location>
</feature>
<accession>A0A4Q9FVQ4</accession>
<dbReference type="InterPro" id="IPR023393">
    <property type="entry name" value="START-like_dom_sf"/>
</dbReference>
<comment type="caution">
    <text evidence="2">The sequence shown here is derived from an EMBL/GenBank/DDBJ whole genome shotgun (WGS) entry which is preliminary data.</text>
</comment>
<dbReference type="InterPro" id="IPR019587">
    <property type="entry name" value="Polyketide_cyclase/dehydratase"/>
</dbReference>
<dbReference type="RefSeq" id="WP_130935223.1">
    <property type="nucleotide sequence ID" value="NZ_BMEE01000001.1"/>
</dbReference>
<organism evidence="2 3">
    <name type="scientific">Hyunsoonleella pacifica</name>
    <dbReference type="NCBI Taxonomy" id="1080224"/>
    <lineage>
        <taxon>Bacteria</taxon>
        <taxon>Pseudomonadati</taxon>
        <taxon>Bacteroidota</taxon>
        <taxon>Flavobacteriia</taxon>
        <taxon>Flavobacteriales</taxon>
        <taxon>Flavobacteriaceae</taxon>
    </lineage>
</organism>
<protein>
    <submittedName>
        <fullName evidence="2">Uncharacterized protein</fullName>
    </submittedName>
</protein>
<dbReference type="AlphaFoldDB" id="A0A4Q9FVQ4"/>
<keyword evidence="1" id="KW-0472">Membrane</keyword>
<dbReference type="SUPFAM" id="SSF55961">
    <property type="entry name" value="Bet v1-like"/>
    <property type="match status" value="1"/>
</dbReference>